<dbReference type="Proteomes" id="UP000305100">
    <property type="component" value="Unassembled WGS sequence"/>
</dbReference>
<gene>
    <name evidence="1" type="ORF">FEZ41_13915</name>
</gene>
<comment type="caution">
    <text evidence="1">The sequence shown here is derived from an EMBL/GenBank/DDBJ whole genome shotgun (WGS) entry which is preliminary data.</text>
</comment>
<evidence type="ECO:0000313" key="1">
    <source>
        <dbReference type="EMBL" id="TLQ15167.1"/>
    </source>
</evidence>
<dbReference type="RefSeq" id="WP_054736220.1">
    <property type="nucleotide sequence ID" value="NZ_VBSX01000058.1"/>
</dbReference>
<proteinExistence type="predicted"/>
<sequence>MKKHLIVGAILTGAWAATLFLIPNGAAADLQMPGGTLRTTLVASQPGSQANVNVTDKTPSATGQVSTSKTIDGLPVKTQSVDGDKITVTVHSTDPSLDGKTITTPIDTDHIYPGNQNTAESLVDSVNGVIMGTLGNMVQGKSNVISALTIGLPQTIFNELGNPASSKDLLGDFSRGLVSVIQQFNTQFPLGIISDGITAIGGVVSGVAGALSNAGVKIDLTGLQSKNQDPVPQNSTQLPIIRISGDDFVMDKSNPSPMAFSYTDPKNKDNVNAYAQVNWSGSSTQLLPKKSYKIKLSTDPNGDDPLKLKFFEGGKKDDTYQLKANETDPTMARNIVNADVWKSMIATEPDLPSDLQKAPNLGSVQGFPVLVFVNGQAKGVYTLTTDKSAKLWGMDKKDDQDVAIQGNVNNAAAEMFDRPNAKVDDSDFSSETSDRISQTALSNLNSFIQFVDSTTNQQFKDQLSHYANVNSLIDYYLFVNVFGAFDQIAKNATYLSYDEGKTWRMQAYDNDLTLGNFIFGFGINDPYEMYYDASRGGIFPAHNRLLRRVSEVFGPEIAARYTQLRQDNIISGQTIYNKYVNFMAGVGYDNYTYDQSINPLTVNQYTQGLPALSKVIYKRISILDNHFDYKGAN</sequence>
<dbReference type="AlphaFoldDB" id="A0A5R9CIS3"/>
<dbReference type="OrthoDB" id="2282177at2"/>
<dbReference type="Pfam" id="PF08757">
    <property type="entry name" value="CotH"/>
    <property type="match status" value="1"/>
</dbReference>
<accession>A0A5R9CIS3</accession>
<reference evidence="1 2" key="1">
    <citation type="submission" date="2019-05" db="EMBL/GenBank/DDBJ databases">
        <title>The metagenome of a microbial culture collection derived from dairy environment covers the genomic content of the human microbiome.</title>
        <authorList>
            <person name="Roder T."/>
            <person name="Wuthrich D."/>
            <person name="Sattari Z."/>
            <person name="Von Ah U."/>
            <person name="Bar C."/>
            <person name="Ronchi F."/>
            <person name="Macpherson A.J."/>
            <person name="Ganal-Vonarburg S.C."/>
            <person name="Bruggmann R."/>
            <person name="Vergeres G."/>
        </authorList>
    </citation>
    <scope>NUCLEOTIDE SEQUENCE [LARGE SCALE GENOMIC DNA]</scope>
    <source>
        <strain evidence="1 2">FAM 1079</strain>
    </source>
</reference>
<keyword evidence="1" id="KW-0167">Capsid protein</keyword>
<name>A0A5R9CIS3_9LACO</name>
<keyword evidence="1" id="KW-0946">Virion</keyword>
<dbReference type="InterPro" id="IPR014867">
    <property type="entry name" value="Spore_coat_CotH_CotH2/3/7"/>
</dbReference>
<organism evidence="1 2">
    <name type="scientific">Lentilactobacillus parafarraginis</name>
    <dbReference type="NCBI Taxonomy" id="390842"/>
    <lineage>
        <taxon>Bacteria</taxon>
        <taxon>Bacillati</taxon>
        <taxon>Bacillota</taxon>
        <taxon>Bacilli</taxon>
        <taxon>Lactobacillales</taxon>
        <taxon>Lactobacillaceae</taxon>
        <taxon>Lentilactobacillus</taxon>
    </lineage>
</organism>
<dbReference type="EMBL" id="VBSX01000058">
    <property type="protein sequence ID" value="TLQ15167.1"/>
    <property type="molecule type" value="Genomic_DNA"/>
</dbReference>
<evidence type="ECO:0000313" key="2">
    <source>
        <dbReference type="Proteomes" id="UP000305100"/>
    </source>
</evidence>
<protein>
    <submittedName>
        <fullName evidence="1">Spore coat protein CotH</fullName>
    </submittedName>
</protein>